<gene>
    <name evidence="2" type="ORF">AG1IA_02992</name>
</gene>
<feature type="compositionally biased region" description="Polar residues" evidence="1">
    <location>
        <begin position="310"/>
        <end position="319"/>
    </location>
</feature>
<dbReference type="HOGENOM" id="CLU_349904_0_0_1"/>
<feature type="region of interest" description="Disordered" evidence="1">
    <location>
        <begin position="310"/>
        <end position="345"/>
    </location>
</feature>
<dbReference type="AlphaFoldDB" id="L8WY85"/>
<keyword evidence="2" id="KW-0489">Methyltransferase</keyword>
<dbReference type="OrthoDB" id="433955at2759"/>
<feature type="compositionally biased region" description="Low complexity" evidence="1">
    <location>
        <begin position="372"/>
        <end position="398"/>
    </location>
</feature>
<dbReference type="Gene3D" id="3.40.50.150">
    <property type="entry name" value="Vaccinia Virus protein VP39"/>
    <property type="match status" value="1"/>
</dbReference>
<keyword evidence="2" id="KW-0808">Transferase</keyword>
<dbReference type="Proteomes" id="UP000011668">
    <property type="component" value="Unassembled WGS sequence"/>
</dbReference>
<evidence type="ECO:0000256" key="1">
    <source>
        <dbReference type="SAM" id="MobiDB-lite"/>
    </source>
</evidence>
<dbReference type="InterPro" id="IPR029063">
    <property type="entry name" value="SAM-dependent_MTases_sf"/>
</dbReference>
<feature type="region of interest" description="Disordered" evidence="1">
    <location>
        <begin position="424"/>
        <end position="458"/>
    </location>
</feature>
<reference evidence="2 3" key="1">
    <citation type="journal article" date="2013" name="Nat. Commun.">
        <title>The evolution and pathogenic mechanisms of the rice sheath blight pathogen.</title>
        <authorList>
            <person name="Zheng A."/>
            <person name="Lin R."/>
            <person name="Xu L."/>
            <person name="Qin P."/>
            <person name="Tang C."/>
            <person name="Ai P."/>
            <person name="Zhang D."/>
            <person name="Liu Y."/>
            <person name="Sun Z."/>
            <person name="Feng H."/>
            <person name="Wang Y."/>
            <person name="Chen Y."/>
            <person name="Liang X."/>
            <person name="Fu R."/>
            <person name="Li Q."/>
            <person name="Zhang J."/>
            <person name="Yu X."/>
            <person name="Xie Z."/>
            <person name="Ding L."/>
            <person name="Guan P."/>
            <person name="Tang J."/>
            <person name="Liang Y."/>
            <person name="Wang S."/>
            <person name="Deng Q."/>
            <person name="Li S."/>
            <person name="Zhu J."/>
            <person name="Wang L."/>
            <person name="Liu H."/>
            <person name="Li P."/>
        </authorList>
    </citation>
    <scope>NUCLEOTIDE SEQUENCE [LARGE SCALE GENOMIC DNA]</scope>
    <source>
        <strain evidence="3">AG-1 IA</strain>
    </source>
</reference>
<evidence type="ECO:0000313" key="2">
    <source>
        <dbReference type="EMBL" id="ELU42975.1"/>
    </source>
</evidence>
<dbReference type="EMBL" id="AFRT01000667">
    <property type="protein sequence ID" value="ELU42975.1"/>
    <property type="molecule type" value="Genomic_DNA"/>
</dbReference>
<organism evidence="2 3">
    <name type="scientific">Thanatephorus cucumeris (strain AG1-IA)</name>
    <name type="common">Rice sheath blight fungus</name>
    <name type="synonym">Rhizoctonia solani</name>
    <dbReference type="NCBI Taxonomy" id="983506"/>
    <lineage>
        <taxon>Eukaryota</taxon>
        <taxon>Fungi</taxon>
        <taxon>Dikarya</taxon>
        <taxon>Basidiomycota</taxon>
        <taxon>Agaricomycotina</taxon>
        <taxon>Agaricomycetes</taxon>
        <taxon>Cantharellales</taxon>
        <taxon>Ceratobasidiaceae</taxon>
        <taxon>Rhizoctonia</taxon>
        <taxon>Rhizoctonia solani AG-1</taxon>
    </lineage>
</organism>
<protein>
    <submittedName>
        <fullName evidence="2">Putative methyltransferase domain-containing protein</fullName>
    </submittedName>
</protein>
<dbReference type="STRING" id="983506.L8WY85"/>
<evidence type="ECO:0000313" key="3">
    <source>
        <dbReference type="Proteomes" id="UP000011668"/>
    </source>
</evidence>
<proteinExistence type="predicted"/>
<accession>L8WY85</accession>
<comment type="caution">
    <text evidence="2">The sequence shown here is derived from an EMBL/GenBank/DDBJ whole genome shotgun (WGS) entry which is preliminary data.</text>
</comment>
<sequence>MDAPTSFLPPLKRLDECHAPQIHQILTRLVTIYLPKVRGTALIDEDLESLQADDFERSFAIRWLTGFIARGEEWSGLYTEGEDDLNSGAPTANSDSSIGRFQTEFLDDTYLARTTAYDRAAALLGACAGSSASGAISREFKFAPSSASSEGHFISENEGSESNLPPITISLQDESISTGDHTAVGLQTWGSACILAERITRDPIAFGLPDSFMDTGSFSNVQGARVLELGAGTGLLSLLAGKLVERAHSTASIDSSNFTIVATDYHPAVLENLRANVQNNFPISNVDHKPTVDVQPLDWSLYLNGKPTTDLSRAPSTVPTPAIGTPVGGVERNDINDKPLPSLRSVISPDTQTALAPEATVFPPIQTPFTPSFSVASSTSTPTTSHSPQTPQTPRTTRSPPPNLARAVFSRLIARGLKFEMPAGASGLDQNSELSKKPEVDSPNSEEDFPTQSLDLIPNGASFDSFDSSTDFDNRIAALDQTIETEEFLPAQISNPSLLLDASRSELLCPTLLGLTTQGTSKIDSTRTNILPPCLDETGSLLCSDNRDATFNPNGDPHPTSSHALGFEQSASIGDVRGSTSLEAPKKAECLRIDSLDVHDTVGSEISPFKPFKHADGLRCDLSSGHVPQIVSANCTSIPSFGKLPGNNSIDYDPKVDIVGKSHSKPALGSEDSDDLASPSLNDIEPGASAEPPFDQPFDIIFGADVVYEISHIALVRGVVERLLRKPSYRPSSPPAYFHLIMPLRPTHADEANSVDMAFPRAEDVSLKHGSEEILAIIKTETYARSAGVGRADEVQYVHYCVGWI</sequence>
<dbReference type="GO" id="GO:0032259">
    <property type="term" value="P:methylation"/>
    <property type="evidence" value="ECO:0007669"/>
    <property type="project" value="UniProtKB-KW"/>
</dbReference>
<keyword evidence="3" id="KW-1185">Reference proteome</keyword>
<dbReference type="PANTHER" id="PTHR14614:SF142">
    <property type="entry name" value="FAM86 N-TERMINAL DOMAIN-CONTAINING PROTEIN"/>
    <property type="match status" value="1"/>
</dbReference>
<feature type="region of interest" description="Disordered" evidence="1">
    <location>
        <begin position="372"/>
        <end position="403"/>
    </location>
</feature>
<feature type="region of interest" description="Disordered" evidence="1">
    <location>
        <begin position="661"/>
        <end position="692"/>
    </location>
</feature>
<name>L8WY85_THACA</name>
<dbReference type="SUPFAM" id="SSF53335">
    <property type="entry name" value="S-adenosyl-L-methionine-dependent methyltransferases"/>
    <property type="match status" value="1"/>
</dbReference>
<dbReference type="PANTHER" id="PTHR14614">
    <property type="entry name" value="HEPATOCELLULAR CARCINOMA-ASSOCIATED ANTIGEN"/>
    <property type="match status" value="1"/>
</dbReference>
<dbReference type="Pfam" id="PF10294">
    <property type="entry name" value="Methyltransf_16"/>
    <property type="match status" value="1"/>
</dbReference>
<dbReference type="InterPro" id="IPR019410">
    <property type="entry name" value="Methyltransf_16"/>
</dbReference>
<dbReference type="GO" id="GO:0008757">
    <property type="term" value="F:S-adenosylmethionine-dependent methyltransferase activity"/>
    <property type="evidence" value="ECO:0007669"/>
    <property type="project" value="UniProtKB-ARBA"/>
</dbReference>